<feature type="region of interest" description="Disordered" evidence="1">
    <location>
        <begin position="1"/>
        <end position="24"/>
    </location>
</feature>
<reference evidence="2 3" key="1">
    <citation type="submission" date="2021-03" db="EMBL/GenBank/DDBJ databases">
        <title>Sequencing the genomes of 1000 actinobacteria strains.</title>
        <authorList>
            <person name="Klenk H.-P."/>
        </authorList>
    </citation>
    <scope>NUCLEOTIDE SEQUENCE [LARGE SCALE GENOMIC DNA]</scope>
    <source>
        <strain evidence="2 3">DSM 46670</strain>
    </source>
</reference>
<comment type="caution">
    <text evidence="2">The sequence shown here is derived from an EMBL/GenBank/DDBJ whole genome shotgun (WGS) entry which is preliminary data.</text>
</comment>
<dbReference type="RefSeq" id="WP_209647883.1">
    <property type="nucleotide sequence ID" value="NZ_JAGINW010000001.1"/>
</dbReference>
<organism evidence="2 3">
    <name type="scientific">Kibdelosporangium banguiense</name>
    <dbReference type="NCBI Taxonomy" id="1365924"/>
    <lineage>
        <taxon>Bacteria</taxon>
        <taxon>Bacillati</taxon>
        <taxon>Actinomycetota</taxon>
        <taxon>Actinomycetes</taxon>
        <taxon>Pseudonocardiales</taxon>
        <taxon>Pseudonocardiaceae</taxon>
        <taxon>Kibdelosporangium</taxon>
    </lineage>
</organism>
<name>A0ABS4U3R8_9PSEU</name>
<dbReference type="Proteomes" id="UP001519332">
    <property type="component" value="Unassembled WGS sequence"/>
</dbReference>
<sequence>MSTKPKQYDGRTWKNTDGDNSFVMEPTRANDKGIVVWIAAPSDGPGTLLDPQQMREAAAELAHRADLLDPPQREPIGDVPATPGAIIRDFLAFSKKHCDRVFDAKDEEFRHRTNHIINGFTIVALMAELERLAPTHAAQVAEYLAEAWDDGGSVHEWLWEWNENHKAGKPVGFDPPASLDLEVSRD</sequence>
<accession>A0ABS4U3R8</accession>
<protein>
    <recommendedName>
        <fullName evidence="4">dATP/dGTP diphosphohydrolase N-terminal domain-containing protein</fullName>
    </recommendedName>
</protein>
<dbReference type="EMBL" id="JAGINW010000001">
    <property type="protein sequence ID" value="MBP2331270.1"/>
    <property type="molecule type" value="Genomic_DNA"/>
</dbReference>
<evidence type="ECO:0008006" key="4">
    <source>
        <dbReference type="Google" id="ProtNLM"/>
    </source>
</evidence>
<evidence type="ECO:0000256" key="1">
    <source>
        <dbReference type="SAM" id="MobiDB-lite"/>
    </source>
</evidence>
<gene>
    <name evidence="2" type="ORF">JOF56_011655</name>
</gene>
<feature type="compositionally biased region" description="Basic and acidic residues" evidence="1">
    <location>
        <begin position="1"/>
        <end position="17"/>
    </location>
</feature>
<evidence type="ECO:0000313" key="3">
    <source>
        <dbReference type="Proteomes" id="UP001519332"/>
    </source>
</evidence>
<proteinExistence type="predicted"/>
<keyword evidence="3" id="KW-1185">Reference proteome</keyword>
<evidence type="ECO:0000313" key="2">
    <source>
        <dbReference type="EMBL" id="MBP2331270.1"/>
    </source>
</evidence>